<organism evidence="1">
    <name type="scientific">Desulfatirhabdium butyrativorans</name>
    <dbReference type="NCBI Taxonomy" id="340467"/>
    <lineage>
        <taxon>Bacteria</taxon>
        <taxon>Pseudomonadati</taxon>
        <taxon>Thermodesulfobacteriota</taxon>
        <taxon>Desulfobacteria</taxon>
        <taxon>Desulfobacterales</taxon>
        <taxon>Desulfatirhabdiaceae</taxon>
        <taxon>Desulfatirhabdium</taxon>
    </lineage>
</organism>
<proteinExistence type="predicted"/>
<evidence type="ECO:0000313" key="1">
    <source>
        <dbReference type="EMBL" id="HGU34381.1"/>
    </source>
</evidence>
<gene>
    <name evidence="1" type="ORF">ENS29_16270</name>
</gene>
<sequence>MGSLSWDRCPKKSVWFLGRGEKIMITKHGVPVATLQPADSAKRTPVCDVIAQLKRFRSGHRLDGLSIREMIEKGRH</sequence>
<comment type="caution">
    <text evidence="1">The sequence shown here is derived from an EMBL/GenBank/DDBJ whole genome shotgun (WGS) entry which is preliminary data.</text>
</comment>
<dbReference type="AlphaFoldDB" id="A0A7C4RUH4"/>
<accession>A0A7C4RUH4</accession>
<dbReference type="EMBL" id="DSUH01000374">
    <property type="protein sequence ID" value="HGU34381.1"/>
    <property type="molecule type" value="Genomic_DNA"/>
</dbReference>
<protein>
    <submittedName>
        <fullName evidence="1">Type II toxin-antitoxin system prevent-host-death family antitoxin</fullName>
    </submittedName>
</protein>
<name>A0A7C4RUH4_9BACT</name>
<reference evidence="1" key="1">
    <citation type="journal article" date="2020" name="mSystems">
        <title>Genome- and Community-Level Interaction Insights into Carbon Utilization and Element Cycling Functions of Hydrothermarchaeota in Hydrothermal Sediment.</title>
        <authorList>
            <person name="Zhou Z."/>
            <person name="Liu Y."/>
            <person name="Xu W."/>
            <person name="Pan J."/>
            <person name="Luo Z.H."/>
            <person name="Li M."/>
        </authorList>
    </citation>
    <scope>NUCLEOTIDE SEQUENCE [LARGE SCALE GENOMIC DNA]</scope>
    <source>
        <strain evidence="1">SpSt-477</strain>
    </source>
</reference>